<keyword evidence="1" id="KW-0732">Signal</keyword>
<proteinExistence type="predicted"/>
<sequence>KRHHQPCLLSPLPPRPMASGSTACTVLLLVALCFALHGGAGEARSLAVETSRARVKNARELKHGARTHTTLHPTRLNGDIVCHRAELNSPRSEYYGAKAKLSIHPLPYVTTDQRSAASIQVINDEPIGNKQHISGVEAGWQASPEVYGDTASRLFAYWTNEYNETIGCFDTQCPGFLVQTGTPIPPGTKLTSLSKYGGEQQYITLTISKDLTTGNWWLVYDDDFFHNVQVGYWPKSLFSRFDKATIIAYGGGVNYPKDTTGPPMGSGHFSCEGEGKAASIRNIQFMDQYKNLRDYENETVYFDAPSCYDASSPSDIEDENGLHVYFGGPRGCAQM</sequence>
<gene>
    <name evidence="3" type="primary">Os04g0500900_1</name>
    <name evidence="3" type="ORF">g.647</name>
</gene>
<protein>
    <recommendedName>
        <fullName evidence="2">Neprosin PEP catalytic domain-containing protein</fullName>
    </recommendedName>
</protein>
<dbReference type="PROSITE" id="PS52045">
    <property type="entry name" value="NEPROSIN_PEP_CD"/>
    <property type="match status" value="1"/>
</dbReference>
<evidence type="ECO:0000313" key="3">
    <source>
        <dbReference type="EMBL" id="JAT57156.1"/>
    </source>
</evidence>
<accession>A0A1D1YRB0</accession>
<dbReference type="InterPro" id="IPR004314">
    <property type="entry name" value="Neprosin"/>
</dbReference>
<feature type="non-terminal residue" evidence="3">
    <location>
        <position position="1"/>
    </location>
</feature>
<feature type="signal peptide" evidence="1">
    <location>
        <begin position="1"/>
        <end position="43"/>
    </location>
</feature>
<feature type="domain" description="Neprosin PEP catalytic" evidence="2">
    <location>
        <begin position="75"/>
        <end position="333"/>
    </location>
</feature>
<feature type="chain" id="PRO_5008900404" description="Neprosin PEP catalytic domain-containing protein" evidence="1">
    <location>
        <begin position="44"/>
        <end position="335"/>
    </location>
</feature>
<evidence type="ECO:0000259" key="2">
    <source>
        <dbReference type="PROSITE" id="PS52045"/>
    </source>
</evidence>
<dbReference type="PANTHER" id="PTHR31589">
    <property type="entry name" value="PROTEIN, PUTATIVE (DUF239)-RELATED-RELATED"/>
    <property type="match status" value="1"/>
</dbReference>
<organism evidence="3">
    <name type="scientific">Anthurium amnicola</name>
    <dbReference type="NCBI Taxonomy" id="1678845"/>
    <lineage>
        <taxon>Eukaryota</taxon>
        <taxon>Viridiplantae</taxon>
        <taxon>Streptophyta</taxon>
        <taxon>Embryophyta</taxon>
        <taxon>Tracheophyta</taxon>
        <taxon>Spermatophyta</taxon>
        <taxon>Magnoliopsida</taxon>
        <taxon>Liliopsida</taxon>
        <taxon>Araceae</taxon>
        <taxon>Pothoideae</taxon>
        <taxon>Potheae</taxon>
        <taxon>Anthurium</taxon>
    </lineage>
</organism>
<reference evidence="3" key="1">
    <citation type="submission" date="2015-07" db="EMBL/GenBank/DDBJ databases">
        <title>Transcriptome Assembly of Anthurium amnicola.</title>
        <authorList>
            <person name="Suzuki J."/>
        </authorList>
    </citation>
    <scope>NUCLEOTIDE SEQUENCE</scope>
</reference>
<dbReference type="PANTHER" id="PTHR31589:SF223">
    <property type="entry name" value="PROTEIN, PUTATIVE (DUF239)-RELATED"/>
    <property type="match status" value="1"/>
</dbReference>
<name>A0A1D1YRB0_9ARAE</name>
<dbReference type="Gene3D" id="3.90.1320.10">
    <property type="entry name" value="Outer-capsid protein sigma 3, large lobe"/>
    <property type="match status" value="1"/>
</dbReference>
<dbReference type="Pfam" id="PF03080">
    <property type="entry name" value="Neprosin"/>
    <property type="match status" value="1"/>
</dbReference>
<evidence type="ECO:0000256" key="1">
    <source>
        <dbReference type="SAM" id="SignalP"/>
    </source>
</evidence>
<dbReference type="InterPro" id="IPR053168">
    <property type="entry name" value="Glutamic_endopeptidase"/>
</dbReference>
<dbReference type="AlphaFoldDB" id="A0A1D1YRB0"/>
<dbReference type="EMBL" id="GDJX01010780">
    <property type="protein sequence ID" value="JAT57156.1"/>
    <property type="molecule type" value="Transcribed_RNA"/>
</dbReference>